<sequence length="264" mass="28042">MLTVKGSVAVITGGSGGIGRVLAEYWLKEGGKVVIADVQEAALLAAESEMKEISADVATVLCDVTSEEDNSKLAKTAIERFGAINLVAPFAGITGDGLLIKTDRETGKVVGKMSLDQFKKVIDINLTGVFLTVRECVEQMVNHDCRGLICLVSSTGSLGTAGQINYSSSKAAMSVMPKVLTAEFFRRNLADKIRCMAVAPGYVGTAMVKNMDERVIGKIIEQVPIGRLIEPEEVVSLVAELYKNEAMAGETVFIHGGLRLGSKG</sequence>
<dbReference type="PANTHER" id="PTHR43658:SF8">
    <property type="entry name" value="17-BETA-HYDROXYSTEROID DEHYDROGENASE 14-RELATED"/>
    <property type="match status" value="1"/>
</dbReference>
<dbReference type="Pfam" id="PF00106">
    <property type="entry name" value="adh_short"/>
    <property type="match status" value="1"/>
</dbReference>
<evidence type="ECO:0000313" key="3">
    <source>
        <dbReference type="EMBL" id="SHO42598.1"/>
    </source>
</evidence>
<dbReference type="InterPro" id="IPR002347">
    <property type="entry name" value="SDR_fam"/>
</dbReference>
<reference evidence="3 4" key="1">
    <citation type="submission" date="2016-12" db="EMBL/GenBank/DDBJ databases">
        <authorList>
            <person name="Song W.-J."/>
            <person name="Kurnit D.M."/>
        </authorList>
    </citation>
    <scope>NUCLEOTIDE SEQUENCE [LARGE SCALE GENOMIC DNA]</scope>
    <source>
        <strain evidence="3 4">DSM 18488</strain>
    </source>
</reference>
<dbReference type="Proteomes" id="UP000184603">
    <property type="component" value="Unassembled WGS sequence"/>
</dbReference>
<accession>A0A1M7XVT5</accession>
<gene>
    <name evidence="3" type="ORF">SAMN02745220_00043</name>
</gene>
<dbReference type="InterPro" id="IPR057326">
    <property type="entry name" value="KR_dom"/>
</dbReference>
<evidence type="ECO:0000313" key="4">
    <source>
        <dbReference type="Proteomes" id="UP000184603"/>
    </source>
</evidence>
<keyword evidence="4" id="KW-1185">Reference proteome</keyword>
<proteinExistence type="predicted"/>
<evidence type="ECO:0000256" key="1">
    <source>
        <dbReference type="ARBA" id="ARBA00023002"/>
    </source>
</evidence>
<name>A0A1M7XVT5_9BACT</name>
<dbReference type="RefSeq" id="WP_084553274.1">
    <property type="nucleotide sequence ID" value="NZ_FRFE01000001.1"/>
</dbReference>
<dbReference type="SUPFAM" id="SSF51735">
    <property type="entry name" value="NAD(P)-binding Rossmann-fold domains"/>
    <property type="match status" value="1"/>
</dbReference>
<dbReference type="PRINTS" id="PR00081">
    <property type="entry name" value="GDHRDH"/>
</dbReference>
<dbReference type="STRING" id="1121416.SAMN02745220_00043"/>
<dbReference type="InterPro" id="IPR036291">
    <property type="entry name" value="NAD(P)-bd_dom_sf"/>
</dbReference>
<protein>
    <submittedName>
        <fullName evidence="3">3-oxoacyl-[acyl-carrier protein] reductase</fullName>
    </submittedName>
</protein>
<dbReference type="Gene3D" id="3.40.50.720">
    <property type="entry name" value="NAD(P)-binding Rossmann-like Domain"/>
    <property type="match status" value="1"/>
</dbReference>
<dbReference type="AlphaFoldDB" id="A0A1M7XVT5"/>
<evidence type="ECO:0000259" key="2">
    <source>
        <dbReference type="SMART" id="SM00822"/>
    </source>
</evidence>
<organism evidence="3 4">
    <name type="scientific">Desulfopila aestuarii DSM 18488</name>
    <dbReference type="NCBI Taxonomy" id="1121416"/>
    <lineage>
        <taxon>Bacteria</taxon>
        <taxon>Pseudomonadati</taxon>
        <taxon>Thermodesulfobacteriota</taxon>
        <taxon>Desulfobulbia</taxon>
        <taxon>Desulfobulbales</taxon>
        <taxon>Desulfocapsaceae</taxon>
        <taxon>Desulfopila</taxon>
    </lineage>
</organism>
<dbReference type="SMART" id="SM00822">
    <property type="entry name" value="PKS_KR"/>
    <property type="match status" value="1"/>
</dbReference>
<dbReference type="EMBL" id="FRFE01000001">
    <property type="protein sequence ID" value="SHO42598.1"/>
    <property type="molecule type" value="Genomic_DNA"/>
</dbReference>
<feature type="domain" description="Ketoreductase" evidence="2">
    <location>
        <begin position="7"/>
        <end position="211"/>
    </location>
</feature>
<dbReference type="OrthoDB" id="9804774at2"/>
<dbReference type="GO" id="GO:0016491">
    <property type="term" value="F:oxidoreductase activity"/>
    <property type="evidence" value="ECO:0007669"/>
    <property type="project" value="UniProtKB-KW"/>
</dbReference>
<dbReference type="PANTHER" id="PTHR43658">
    <property type="entry name" value="SHORT-CHAIN DEHYDROGENASE/REDUCTASE"/>
    <property type="match status" value="1"/>
</dbReference>
<keyword evidence="1" id="KW-0560">Oxidoreductase</keyword>